<sequence>MILWQDSLSTPKKDPEDPKLSEKKSDSKVLLLLFILVFIMVLIMGVLAVYLCYWDSCIKDSSGSCTPTPQTTPIPCYNSREILEIRVNNAVIPCLQPTSSPINIRNQQIPDDVKGTTGSSFK</sequence>
<evidence type="ECO:0000313" key="4">
    <source>
        <dbReference type="Proteomes" id="UP000008068"/>
    </source>
</evidence>
<organism evidence="4">
    <name type="scientific">Caenorhabditis brenneri</name>
    <name type="common">Nematode worm</name>
    <dbReference type="NCBI Taxonomy" id="135651"/>
    <lineage>
        <taxon>Eukaryota</taxon>
        <taxon>Metazoa</taxon>
        <taxon>Ecdysozoa</taxon>
        <taxon>Nematoda</taxon>
        <taxon>Chromadorea</taxon>
        <taxon>Rhabditida</taxon>
        <taxon>Rhabditina</taxon>
        <taxon>Rhabditomorpha</taxon>
        <taxon>Rhabditoidea</taxon>
        <taxon>Rhabditidae</taxon>
        <taxon>Peloderinae</taxon>
        <taxon>Caenorhabditis</taxon>
    </lineage>
</organism>
<feature type="compositionally biased region" description="Basic and acidic residues" evidence="1">
    <location>
        <begin position="11"/>
        <end position="23"/>
    </location>
</feature>
<evidence type="ECO:0000256" key="1">
    <source>
        <dbReference type="SAM" id="MobiDB-lite"/>
    </source>
</evidence>
<feature type="compositionally biased region" description="Polar residues" evidence="1">
    <location>
        <begin position="1"/>
        <end position="10"/>
    </location>
</feature>
<protein>
    <submittedName>
        <fullName evidence="3">Uncharacterized protein</fullName>
    </submittedName>
</protein>
<gene>
    <name evidence="3" type="ORF">CAEBREN_23886</name>
</gene>
<keyword evidence="2" id="KW-1133">Transmembrane helix</keyword>
<reference evidence="4" key="1">
    <citation type="submission" date="2011-07" db="EMBL/GenBank/DDBJ databases">
        <authorList>
            <consortium name="Caenorhabditis brenneri Sequencing and Analysis Consortium"/>
            <person name="Wilson R.K."/>
        </authorList>
    </citation>
    <scope>NUCLEOTIDE SEQUENCE [LARGE SCALE GENOMIC DNA]</scope>
    <source>
        <strain evidence="4">PB2801</strain>
    </source>
</reference>
<dbReference type="HOGENOM" id="CLU_2028751_0_0_1"/>
<proteinExistence type="predicted"/>
<dbReference type="AlphaFoldDB" id="G0MCW7"/>
<feature type="region of interest" description="Disordered" evidence="1">
    <location>
        <begin position="1"/>
        <end position="23"/>
    </location>
</feature>
<keyword evidence="2" id="KW-0812">Transmembrane</keyword>
<name>G0MCW7_CAEBE</name>
<dbReference type="EMBL" id="GL379790">
    <property type="protein sequence ID" value="EGT49722.1"/>
    <property type="molecule type" value="Genomic_DNA"/>
</dbReference>
<keyword evidence="2" id="KW-0472">Membrane</keyword>
<feature type="region of interest" description="Disordered" evidence="1">
    <location>
        <begin position="99"/>
        <end position="122"/>
    </location>
</feature>
<feature type="compositionally biased region" description="Polar residues" evidence="1">
    <location>
        <begin position="99"/>
        <end position="109"/>
    </location>
</feature>
<evidence type="ECO:0000313" key="3">
    <source>
        <dbReference type="EMBL" id="EGT49722.1"/>
    </source>
</evidence>
<feature type="transmembrane region" description="Helical" evidence="2">
    <location>
        <begin position="29"/>
        <end position="51"/>
    </location>
</feature>
<keyword evidence="4" id="KW-1185">Reference proteome</keyword>
<dbReference type="Proteomes" id="UP000008068">
    <property type="component" value="Unassembled WGS sequence"/>
</dbReference>
<evidence type="ECO:0000256" key="2">
    <source>
        <dbReference type="SAM" id="Phobius"/>
    </source>
</evidence>
<dbReference type="InParanoid" id="G0MCW7"/>
<accession>G0MCW7</accession>